<comment type="caution">
    <text evidence="2">The sequence shown here is derived from an EMBL/GenBank/DDBJ whole genome shotgun (WGS) entry which is preliminary data.</text>
</comment>
<dbReference type="EMBL" id="JACTNZ010000008">
    <property type="protein sequence ID" value="KAG5535997.1"/>
    <property type="molecule type" value="Genomic_DNA"/>
</dbReference>
<dbReference type="Proteomes" id="UP000823749">
    <property type="component" value="Chromosome 8"/>
</dbReference>
<evidence type="ECO:0000256" key="1">
    <source>
        <dbReference type="SAM" id="MobiDB-lite"/>
    </source>
</evidence>
<gene>
    <name evidence="2" type="ORF">RHGRI_023700</name>
</gene>
<feature type="region of interest" description="Disordered" evidence="1">
    <location>
        <begin position="87"/>
        <end position="113"/>
    </location>
</feature>
<keyword evidence="3" id="KW-1185">Reference proteome</keyword>
<organism evidence="2 3">
    <name type="scientific">Rhododendron griersonianum</name>
    <dbReference type="NCBI Taxonomy" id="479676"/>
    <lineage>
        <taxon>Eukaryota</taxon>
        <taxon>Viridiplantae</taxon>
        <taxon>Streptophyta</taxon>
        <taxon>Embryophyta</taxon>
        <taxon>Tracheophyta</taxon>
        <taxon>Spermatophyta</taxon>
        <taxon>Magnoliopsida</taxon>
        <taxon>eudicotyledons</taxon>
        <taxon>Gunneridae</taxon>
        <taxon>Pentapetalae</taxon>
        <taxon>asterids</taxon>
        <taxon>Ericales</taxon>
        <taxon>Ericaceae</taxon>
        <taxon>Ericoideae</taxon>
        <taxon>Rhodoreae</taxon>
        <taxon>Rhododendron</taxon>
    </lineage>
</organism>
<protein>
    <submittedName>
        <fullName evidence="2">Uncharacterized protein</fullName>
    </submittedName>
</protein>
<sequence>MSQVLIDEGAWNPNYELSSLAALLINGTNCSIMDALVVCRSDTTTATAVAGCVLSNTSSSQSLLPFRYSSAVAIAVAITDRESRMQFQSQSLDSSDSSGFNRRVEMEQSVGPG</sequence>
<feature type="compositionally biased region" description="Low complexity" evidence="1">
    <location>
        <begin position="88"/>
        <end position="98"/>
    </location>
</feature>
<name>A0AAV6J893_9ERIC</name>
<evidence type="ECO:0000313" key="3">
    <source>
        <dbReference type="Proteomes" id="UP000823749"/>
    </source>
</evidence>
<evidence type="ECO:0000313" key="2">
    <source>
        <dbReference type="EMBL" id="KAG5535997.1"/>
    </source>
</evidence>
<reference evidence="2" key="1">
    <citation type="submission" date="2020-08" db="EMBL/GenBank/DDBJ databases">
        <title>Plant Genome Project.</title>
        <authorList>
            <person name="Zhang R.-G."/>
        </authorList>
    </citation>
    <scope>NUCLEOTIDE SEQUENCE</scope>
    <source>
        <strain evidence="2">WSP0</strain>
        <tissue evidence="2">Leaf</tissue>
    </source>
</reference>
<proteinExistence type="predicted"/>
<dbReference type="AlphaFoldDB" id="A0AAV6J893"/>
<accession>A0AAV6J893</accession>